<evidence type="ECO:0000313" key="3">
    <source>
        <dbReference type="Proteomes" id="UP000193450"/>
    </source>
</evidence>
<keyword evidence="3" id="KW-1185">Reference proteome</keyword>
<feature type="domain" description="SnoaL-like" evidence="1">
    <location>
        <begin position="6"/>
        <end position="129"/>
    </location>
</feature>
<accession>A0A1X9NCA6</accession>
<dbReference type="STRING" id="716816.BST96_17025"/>
<proteinExistence type="predicted"/>
<reference evidence="2 3" key="1">
    <citation type="submission" date="2016-11" db="EMBL/GenBank/DDBJ databases">
        <title>Trade-off between light-utilization and light-protection in marine flavobacteria.</title>
        <authorList>
            <person name="Kumagai Y."/>
        </authorList>
    </citation>
    <scope>NUCLEOTIDE SEQUENCE [LARGE SCALE GENOMIC DNA]</scope>
    <source>
        <strain evidence="2 3">NBRC 107125</strain>
    </source>
</reference>
<dbReference type="SUPFAM" id="SSF54427">
    <property type="entry name" value="NTF2-like"/>
    <property type="match status" value="1"/>
</dbReference>
<dbReference type="Proteomes" id="UP000193450">
    <property type="component" value="Chromosome"/>
</dbReference>
<organism evidence="2 3">
    <name type="scientific">Oceanicoccus sagamiensis</name>
    <dbReference type="NCBI Taxonomy" id="716816"/>
    <lineage>
        <taxon>Bacteria</taxon>
        <taxon>Pseudomonadati</taxon>
        <taxon>Pseudomonadota</taxon>
        <taxon>Gammaproteobacteria</taxon>
        <taxon>Cellvibrionales</taxon>
        <taxon>Spongiibacteraceae</taxon>
        <taxon>Oceanicoccus</taxon>
    </lineage>
</organism>
<dbReference type="KEGG" id="osg:BST96_17025"/>
<sequence>MDTLQSLIDSNAIAQLKARYCDACDNDHDGDQVAALFMEQGSWHRLDQDAVIGKQAIAEYMFSIRDAGGITRSAHMISNPNITVSGDHATANWRFMMTYTATDTGAMHTIIGRYEDKLIRVEGQWLFKTITVAVEQRG</sequence>
<evidence type="ECO:0000259" key="1">
    <source>
        <dbReference type="Pfam" id="PF13577"/>
    </source>
</evidence>
<gene>
    <name evidence="2" type="ORF">BST96_17025</name>
</gene>
<dbReference type="OrthoDB" id="4571298at2"/>
<protein>
    <recommendedName>
        <fullName evidence="1">SnoaL-like domain-containing protein</fullName>
    </recommendedName>
</protein>
<dbReference type="InterPro" id="IPR037401">
    <property type="entry name" value="SnoaL-like"/>
</dbReference>
<evidence type="ECO:0000313" key="2">
    <source>
        <dbReference type="EMBL" id="ARN75660.1"/>
    </source>
</evidence>
<dbReference type="AlphaFoldDB" id="A0A1X9NCA6"/>
<dbReference type="EMBL" id="CP019343">
    <property type="protein sequence ID" value="ARN75660.1"/>
    <property type="molecule type" value="Genomic_DNA"/>
</dbReference>
<dbReference type="InterPro" id="IPR032710">
    <property type="entry name" value="NTF2-like_dom_sf"/>
</dbReference>
<dbReference type="RefSeq" id="WP_085759847.1">
    <property type="nucleotide sequence ID" value="NZ_CP019343.1"/>
</dbReference>
<dbReference type="Gene3D" id="3.10.450.50">
    <property type="match status" value="1"/>
</dbReference>
<name>A0A1X9NCA6_9GAMM</name>
<dbReference type="Pfam" id="PF13577">
    <property type="entry name" value="SnoaL_4"/>
    <property type="match status" value="1"/>
</dbReference>